<dbReference type="EMBL" id="FLQR01000007">
    <property type="protein sequence ID" value="SBS72511.1"/>
    <property type="molecule type" value="Genomic_DNA"/>
</dbReference>
<accession>A0A1Y5P8S6</accession>
<organism evidence="1">
    <name type="scientific">uncultured Microbacterium sp</name>
    <dbReference type="NCBI Taxonomy" id="191216"/>
    <lineage>
        <taxon>Bacteria</taxon>
        <taxon>Bacillati</taxon>
        <taxon>Actinomycetota</taxon>
        <taxon>Actinomycetes</taxon>
        <taxon>Micrococcales</taxon>
        <taxon>Microbacteriaceae</taxon>
        <taxon>Microbacterium</taxon>
        <taxon>environmental samples</taxon>
    </lineage>
</organism>
<name>A0A1Y5P8S6_9MICO</name>
<reference evidence="1" key="1">
    <citation type="submission" date="2016-03" db="EMBL/GenBank/DDBJ databases">
        <authorList>
            <person name="Ploux O."/>
        </authorList>
    </citation>
    <scope>NUCLEOTIDE SEQUENCE</scope>
    <source>
        <strain evidence="1">UC1</strain>
    </source>
</reference>
<dbReference type="RefSeq" id="WP_295575805.1">
    <property type="nucleotide sequence ID" value="NZ_FLQR01000007.1"/>
</dbReference>
<dbReference type="AlphaFoldDB" id="A0A1Y5P8S6"/>
<protein>
    <submittedName>
        <fullName evidence="1">Uncharacterized protein</fullName>
    </submittedName>
</protein>
<sequence length="125" mass="14338">MIEDDWTVHRREDGEAVGWIRPDGDAWTAVDLLGREVAASVDWLEAEAALDERGIRYLADPWMLEGEAVGPLRVRMVEVTPERIVVKLEDFGDVRRPGRRFELPWPLPERLRAPRDDDPDGFTFG</sequence>
<gene>
    <name evidence="1" type="ORF">MIPYR_30056</name>
</gene>
<evidence type="ECO:0000313" key="1">
    <source>
        <dbReference type="EMBL" id="SBS72511.1"/>
    </source>
</evidence>
<proteinExistence type="predicted"/>